<feature type="transmembrane region" description="Helical" evidence="1">
    <location>
        <begin position="69"/>
        <end position="87"/>
    </location>
</feature>
<proteinExistence type="predicted"/>
<evidence type="ECO:0000259" key="2">
    <source>
        <dbReference type="Pfam" id="PF18902"/>
    </source>
</evidence>
<accession>A0A1W0CD31</accession>
<evidence type="ECO:0000256" key="1">
    <source>
        <dbReference type="SAM" id="Phobius"/>
    </source>
</evidence>
<dbReference type="Proteomes" id="UP000192721">
    <property type="component" value="Unassembled WGS sequence"/>
</dbReference>
<dbReference type="Pfam" id="PF18902">
    <property type="entry name" value="DUF5658"/>
    <property type="match status" value="1"/>
</dbReference>
<reference evidence="3 4" key="1">
    <citation type="submission" date="2017-02" db="EMBL/GenBank/DDBJ databases">
        <title>Chromobacterium haemolyticum H5244.</title>
        <authorList>
            <person name="Gulvik C.A."/>
        </authorList>
    </citation>
    <scope>NUCLEOTIDE SEQUENCE [LARGE SCALE GENOMIC DNA]</scope>
    <source>
        <strain evidence="3 4">H5244</strain>
    </source>
</reference>
<keyword evidence="1" id="KW-1133">Transmembrane helix</keyword>
<evidence type="ECO:0000313" key="3">
    <source>
        <dbReference type="EMBL" id="OQS32602.1"/>
    </source>
</evidence>
<feature type="transmembrane region" description="Helical" evidence="1">
    <location>
        <begin position="38"/>
        <end position="62"/>
    </location>
</feature>
<evidence type="ECO:0000313" key="4">
    <source>
        <dbReference type="Proteomes" id="UP000192721"/>
    </source>
</evidence>
<dbReference type="AlphaFoldDB" id="A0A1W0CD31"/>
<organism evidence="3 4">
    <name type="scientific">Chromobacterium haemolyticum</name>
    <dbReference type="NCBI Taxonomy" id="394935"/>
    <lineage>
        <taxon>Bacteria</taxon>
        <taxon>Pseudomonadati</taxon>
        <taxon>Pseudomonadota</taxon>
        <taxon>Betaproteobacteria</taxon>
        <taxon>Neisseriales</taxon>
        <taxon>Chromobacteriaceae</taxon>
        <taxon>Chromobacterium</taxon>
    </lineage>
</organism>
<dbReference type="InterPro" id="IPR043717">
    <property type="entry name" value="DUF5658"/>
</dbReference>
<comment type="caution">
    <text evidence="3">The sequence shown here is derived from an EMBL/GenBank/DDBJ whole genome shotgun (WGS) entry which is preliminary data.</text>
</comment>
<keyword evidence="1" id="KW-0812">Transmembrane</keyword>
<name>A0A1W0CD31_9NEIS</name>
<protein>
    <recommendedName>
        <fullName evidence="2">DUF5658 domain-containing protein</fullName>
    </recommendedName>
</protein>
<keyword evidence="1" id="KW-0472">Membrane</keyword>
<sequence>MMVLIVLAVLLQLLDVATTVYALKRLGARELNGHLAWLMARVGVLPALLLTKLSLLLGCVLLRPPWPAYALLCAMYVVIVGSNIYQIKKGRQNRP</sequence>
<feature type="domain" description="DUF5658" evidence="2">
    <location>
        <begin position="7"/>
        <end position="87"/>
    </location>
</feature>
<gene>
    <name evidence="3" type="ORF">B0T45_21610</name>
</gene>
<dbReference type="EMBL" id="MUKV01000045">
    <property type="protein sequence ID" value="OQS32602.1"/>
    <property type="molecule type" value="Genomic_DNA"/>
</dbReference>
<dbReference type="RefSeq" id="WP_081556921.1">
    <property type="nucleotide sequence ID" value="NZ_MUKV01000045.1"/>
</dbReference>